<sequence length="269" mass="31092">MAPTLRHVPLVRRNTSGPLLSANSKRRRTLRWVLIMMCGLLLVPEVLMEFRMMRKKRQTSIITSSSSFQKIWRQSNLGRLDFAWDVNATEWTSFNTGRFNQLWKNNNYRSEGIRKIIRTMDPPKNDDGLCSGQVILNDVGSWQTWEKVPDGLEPTTPTFVVQMPTRRSDSSQCLRLIPNPFELEGTDNYVARFPPFSQRRQQVMYRGTVWGDRNMKQSPQTKLQRQQIFDMGADAANADWLNATPERTRKNVIGTYRYLLDVGGVDGTT</sequence>
<protein>
    <submittedName>
        <fullName evidence="2">Uncharacterized protein</fullName>
    </submittedName>
</protein>
<reference evidence="2" key="1">
    <citation type="submission" date="2021-01" db="EMBL/GenBank/DDBJ databases">
        <authorList>
            <person name="Corre E."/>
            <person name="Pelletier E."/>
            <person name="Niang G."/>
            <person name="Scheremetjew M."/>
            <person name="Finn R."/>
            <person name="Kale V."/>
            <person name="Holt S."/>
            <person name="Cochrane G."/>
            <person name="Meng A."/>
            <person name="Brown T."/>
            <person name="Cohen L."/>
        </authorList>
    </citation>
    <scope>NUCLEOTIDE SEQUENCE</scope>
    <source>
        <strain evidence="2">RCC733</strain>
    </source>
</reference>
<proteinExistence type="predicted"/>
<keyword evidence="1" id="KW-1133">Transmembrane helix</keyword>
<feature type="transmembrane region" description="Helical" evidence="1">
    <location>
        <begin position="29"/>
        <end position="48"/>
    </location>
</feature>
<name>A0A7S2AWF8_9CHLO</name>
<organism evidence="2">
    <name type="scientific">Pycnococcus provasolii</name>
    <dbReference type="NCBI Taxonomy" id="41880"/>
    <lineage>
        <taxon>Eukaryota</taxon>
        <taxon>Viridiplantae</taxon>
        <taxon>Chlorophyta</taxon>
        <taxon>Pseudoscourfieldiophyceae</taxon>
        <taxon>Pseudoscourfieldiales</taxon>
        <taxon>Pycnococcaceae</taxon>
        <taxon>Pycnococcus</taxon>
    </lineage>
</organism>
<accession>A0A7S2AWF8</accession>
<dbReference type="AlphaFoldDB" id="A0A7S2AWF8"/>
<keyword evidence="1" id="KW-0812">Transmembrane</keyword>
<evidence type="ECO:0000313" key="2">
    <source>
        <dbReference type="EMBL" id="CAD9379695.1"/>
    </source>
</evidence>
<dbReference type="EMBL" id="HBGR01007253">
    <property type="protein sequence ID" value="CAD9379695.1"/>
    <property type="molecule type" value="Transcribed_RNA"/>
</dbReference>
<gene>
    <name evidence="2" type="ORF">PPRO1471_LOCUS4802</name>
</gene>
<evidence type="ECO:0000256" key="1">
    <source>
        <dbReference type="SAM" id="Phobius"/>
    </source>
</evidence>
<keyword evidence="1" id="KW-0472">Membrane</keyword>